<evidence type="ECO:0000313" key="1">
    <source>
        <dbReference type="Proteomes" id="UP000515154"/>
    </source>
</evidence>
<name>A0A6P7SL21_9MOLL</name>
<dbReference type="Proteomes" id="UP000515154">
    <property type="component" value="Linkage group LG7"/>
</dbReference>
<protein>
    <submittedName>
        <fullName evidence="2">Uncharacterized protein LOC115214079</fullName>
    </submittedName>
</protein>
<dbReference type="Pfam" id="PF06342">
    <property type="entry name" value="DUF1057"/>
    <property type="match status" value="1"/>
</dbReference>
<dbReference type="Gene3D" id="3.40.50.1820">
    <property type="entry name" value="alpha/beta hydrolase"/>
    <property type="match status" value="1"/>
</dbReference>
<dbReference type="KEGG" id="osn:115214079"/>
<gene>
    <name evidence="2" type="primary">LOC115214079</name>
</gene>
<dbReference type="AlphaFoldDB" id="A0A6P7SL21"/>
<evidence type="ECO:0000313" key="2">
    <source>
        <dbReference type="RefSeq" id="XP_029638984.1"/>
    </source>
</evidence>
<dbReference type="SUPFAM" id="SSF53474">
    <property type="entry name" value="alpha/beta-Hydrolases"/>
    <property type="match status" value="1"/>
</dbReference>
<reference evidence="2" key="1">
    <citation type="submission" date="2025-08" db="UniProtKB">
        <authorList>
            <consortium name="RefSeq"/>
        </authorList>
    </citation>
    <scope>IDENTIFICATION</scope>
</reference>
<dbReference type="InterPro" id="IPR029058">
    <property type="entry name" value="AB_hydrolase_fold"/>
</dbReference>
<sequence>MSLTRTIFTSFRRKQFCSACRLSLLHYDRAPLYTNQVKCSSPRTRTIFTRPQHSQLSTTLNGAEPKDWMSSALPMRYVFVTTSEAIWEDVPDGFVFDTGYVDSHAGSHYDPKLPLILAVHNLMSSHEDLIPLLAPLVLKNYRVIAVNLPSSVYTKGVGLGHDDGFQHSTTENAEFIFDFLKELKIPRVDVLLGHGTGCYPVVRLCAERDLFKSAALISPAGHVPCPGVQPHSRYKLFTEVWDVPYLRAFIKVFVYLWKLKNGYKEYPTESVIRGFFTISGIDFDSIGGYLLSMKSKEVPVGVLYCKDDKFTDTEILEHYCKLLGFKDHHFVHYDGSGQITKQAETTKGSLHHGLILEHGNPFQVLKNPLLNLVEKLVNQSKQVR</sequence>
<keyword evidence="1" id="KW-1185">Reference proteome</keyword>
<organism evidence="1 2">
    <name type="scientific">Octopus sinensis</name>
    <name type="common">East Asian common octopus</name>
    <dbReference type="NCBI Taxonomy" id="2607531"/>
    <lineage>
        <taxon>Eukaryota</taxon>
        <taxon>Metazoa</taxon>
        <taxon>Spiralia</taxon>
        <taxon>Lophotrochozoa</taxon>
        <taxon>Mollusca</taxon>
        <taxon>Cephalopoda</taxon>
        <taxon>Coleoidea</taxon>
        <taxon>Octopodiformes</taxon>
        <taxon>Octopoda</taxon>
        <taxon>Incirrata</taxon>
        <taxon>Octopodidae</taxon>
        <taxon>Octopus</taxon>
    </lineage>
</organism>
<proteinExistence type="predicted"/>
<dbReference type="PANTHER" id="PTHR47533:SF4">
    <property type="entry name" value="AB HYDROLASE-1 DOMAIN-CONTAINING PROTEIN"/>
    <property type="match status" value="1"/>
</dbReference>
<dbReference type="RefSeq" id="XP_029638984.1">
    <property type="nucleotide sequence ID" value="XM_029783124.2"/>
</dbReference>
<dbReference type="PANTHER" id="PTHR47533">
    <property type="entry name" value="PROTEIN CBG21859"/>
    <property type="match status" value="1"/>
</dbReference>
<accession>A0A6P7SL21</accession>
<dbReference type="InterPro" id="IPR010463">
    <property type="entry name" value="DUF1057"/>
</dbReference>